<feature type="domain" description="Zn(2)-C6 fungal-type" evidence="8">
    <location>
        <begin position="54"/>
        <end position="85"/>
    </location>
</feature>
<keyword evidence="10" id="KW-1185">Reference proteome</keyword>
<dbReference type="PROSITE" id="PS00463">
    <property type="entry name" value="ZN2_CY6_FUNGAL_1"/>
    <property type="match status" value="1"/>
</dbReference>
<dbReference type="InterPro" id="IPR036864">
    <property type="entry name" value="Zn2-C6_fun-type_DNA-bd_sf"/>
</dbReference>
<evidence type="ECO:0000256" key="7">
    <source>
        <dbReference type="SAM" id="MobiDB-lite"/>
    </source>
</evidence>
<dbReference type="GeneID" id="66978838"/>
<dbReference type="PANTHER" id="PTHR31001">
    <property type="entry name" value="UNCHARACTERIZED TRANSCRIPTIONAL REGULATORY PROTEIN"/>
    <property type="match status" value="1"/>
</dbReference>
<evidence type="ECO:0000256" key="3">
    <source>
        <dbReference type="ARBA" id="ARBA00023015"/>
    </source>
</evidence>
<sequence length="664" mass="74629">MSEAPVPSIGAGGLAAGALPPPEIPVSGVNSTPSIGKNRARTRIINRRPRKPISCHPCRQSKLKCDRQQPCASCKRRECIESCVYEGPRKNKADAGRLASSEVVRRPDSRDSQGLASPESLSLAPGPNRFIRTPIRTSGSLAHDHDYQEYSHAHWDALLQRPIDQMHQPSSPQNDPFSLPSNLCFPFSLGPKVSKSDILAMLPSSHACEYLITQYFMRLSPLFHILHGPTFQKQYDAFRQDPSGADLSWMALLFLICSATLKSMEKDEIALVDIQPTVSDSHDISSISYKLRAASLICLSQNQFLIRHNLSTLEALLVLIYTISNIEGVEHAWTLLGIALNIGIALQCNTDINHSQLSCIDIERRRRCWAGILMLHTYQAISFRDVNMSLLLNTEATMPADVNDVDIRDDTILPPSSKPTQMSVMKFKFRMFQLSSKICHRLSSNSRLDESTLDHFDGLISEQQQSWDTVFLLDGSPSILDTSSYAHWCILQLYAHQLYLLIHRPFCKPRGPSFRPTSRAKCIDSGAALLDIHRQFSDLPRLRHYRCFVYGLVSFYAIHGAMALASCLLDEHDAHESSYYSMFASAVARFDSLQSKSQICIKACPILRHLQLLLSTEQFRLPNSVDYNFGATFDDWIDGVQWLNPESINWVAQLLPLSGYFNIY</sequence>
<keyword evidence="3" id="KW-0805">Transcription regulation</keyword>
<dbReference type="SMART" id="SM00066">
    <property type="entry name" value="GAL4"/>
    <property type="match status" value="1"/>
</dbReference>
<dbReference type="GO" id="GO:0005634">
    <property type="term" value="C:nucleus"/>
    <property type="evidence" value="ECO:0007669"/>
    <property type="project" value="UniProtKB-SubCell"/>
</dbReference>
<dbReference type="GO" id="GO:0008270">
    <property type="term" value="F:zinc ion binding"/>
    <property type="evidence" value="ECO:0007669"/>
    <property type="project" value="InterPro"/>
</dbReference>
<dbReference type="InterPro" id="IPR001138">
    <property type="entry name" value="Zn2Cys6_DnaBD"/>
</dbReference>
<dbReference type="GO" id="GO:0000981">
    <property type="term" value="F:DNA-binding transcription factor activity, RNA polymerase II-specific"/>
    <property type="evidence" value="ECO:0007669"/>
    <property type="project" value="InterPro"/>
</dbReference>
<dbReference type="RefSeq" id="XP_043133001.1">
    <property type="nucleotide sequence ID" value="XM_043276499.1"/>
</dbReference>
<dbReference type="InterPro" id="IPR007219">
    <property type="entry name" value="XnlR_reg_dom"/>
</dbReference>
<comment type="subcellular location">
    <subcellularLocation>
        <location evidence="1">Nucleus</location>
    </subcellularLocation>
</comment>
<reference evidence="9" key="1">
    <citation type="submission" date="2021-01" db="EMBL/GenBank/DDBJ databases">
        <authorList>
            <consortium name="Aspergillus chevalieri M1 genome sequencing consortium"/>
            <person name="Kazuki M."/>
            <person name="Futagami T."/>
        </authorList>
    </citation>
    <scope>NUCLEOTIDE SEQUENCE</scope>
    <source>
        <strain evidence="9">M1</strain>
    </source>
</reference>
<evidence type="ECO:0000313" key="10">
    <source>
        <dbReference type="Proteomes" id="UP000637239"/>
    </source>
</evidence>
<keyword evidence="4" id="KW-0238">DNA-binding</keyword>
<dbReference type="AlphaFoldDB" id="A0A7R7VH11"/>
<reference evidence="9" key="2">
    <citation type="submission" date="2021-02" db="EMBL/GenBank/DDBJ databases">
        <title>Aspergillus chevalieri M1 genome sequence.</title>
        <authorList>
            <person name="Kadooka C."/>
            <person name="Mori K."/>
            <person name="Futagami T."/>
        </authorList>
    </citation>
    <scope>NUCLEOTIDE SEQUENCE</scope>
    <source>
        <strain evidence="9">M1</strain>
    </source>
</reference>
<evidence type="ECO:0000256" key="4">
    <source>
        <dbReference type="ARBA" id="ARBA00023125"/>
    </source>
</evidence>
<dbReference type="CDD" id="cd00067">
    <property type="entry name" value="GAL4"/>
    <property type="match status" value="1"/>
</dbReference>
<organism evidence="9 10">
    <name type="scientific">Aspergillus chevalieri</name>
    <name type="common">Eurotium chevalieri</name>
    <dbReference type="NCBI Taxonomy" id="182096"/>
    <lineage>
        <taxon>Eukaryota</taxon>
        <taxon>Fungi</taxon>
        <taxon>Dikarya</taxon>
        <taxon>Ascomycota</taxon>
        <taxon>Pezizomycotina</taxon>
        <taxon>Eurotiomycetes</taxon>
        <taxon>Eurotiomycetidae</taxon>
        <taxon>Eurotiales</taxon>
        <taxon>Aspergillaceae</taxon>
        <taxon>Aspergillus</taxon>
        <taxon>Aspergillus subgen. Aspergillus</taxon>
    </lineage>
</organism>
<dbReference type="KEGG" id="ache:ACHE_11881S"/>
<evidence type="ECO:0000256" key="6">
    <source>
        <dbReference type="ARBA" id="ARBA00023242"/>
    </source>
</evidence>
<dbReference type="EMBL" id="AP024416">
    <property type="protein sequence ID" value="BCR84479.1"/>
    <property type="molecule type" value="Genomic_DNA"/>
</dbReference>
<accession>A0A7R7VH11</accession>
<evidence type="ECO:0000256" key="2">
    <source>
        <dbReference type="ARBA" id="ARBA00022723"/>
    </source>
</evidence>
<dbReference type="SUPFAM" id="SSF57701">
    <property type="entry name" value="Zn2/Cys6 DNA-binding domain"/>
    <property type="match status" value="1"/>
</dbReference>
<evidence type="ECO:0000256" key="5">
    <source>
        <dbReference type="ARBA" id="ARBA00023163"/>
    </source>
</evidence>
<feature type="region of interest" description="Disordered" evidence="7">
    <location>
        <begin position="94"/>
        <end position="129"/>
    </location>
</feature>
<dbReference type="CDD" id="cd12148">
    <property type="entry name" value="fungal_TF_MHR"/>
    <property type="match status" value="1"/>
</dbReference>
<keyword evidence="2" id="KW-0479">Metal-binding</keyword>
<evidence type="ECO:0000256" key="1">
    <source>
        <dbReference type="ARBA" id="ARBA00004123"/>
    </source>
</evidence>
<dbReference type="PANTHER" id="PTHR31001:SF40">
    <property type="entry name" value="ZN(II)2CYS6 TRANSCRIPTION FACTOR (EUROFUNG)"/>
    <property type="match status" value="1"/>
</dbReference>
<evidence type="ECO:0000259" key="8">
    <source>
        <dbReference type="PROSITE" id="PS50048"/>
    </source>
</evidence>
<name>A0A7R7VH11_ASPCH</name>
<dbReference type="GO" id="GO:0003677">
    <property type="term" value="F:DNA binding"/>
    <property type="evidence" value="ECO:0007669"/>
    <property type="project" value="UniProtKB-KW"/>
</dbReference>
<keyword evidence="6" id="KW-0539">Nucleus</keyword>
<dbReference type="GO" id="GO:0006351">
    <property type="term" value="P:DNA-templated transcription"/>
    <property type="evidence" value="ECO:0007669"/>
    <property type="project" value="InterPro"/>
</dbReference>
<keyword evidence="5" id="KW-0804">Transcription</keyword>
<gene>
    <name evidence="9" type="ORF">ACHE_11881S</name>
</gene>
<protein>
    <recommendedName>
        <fullName evidence="8">Zn(2)-C6 fungal-type domain-containing protein</fullName>
    </recommendedName>
</protein>
<feature type="region of interest" description="Disordered" evidence="7">
    <location>
        <begin position="1"/>
        <end position="48"/>
    </location>
</feature>
<feature type="compositionally biased region" description="Basic residues" evidence="7">
    <location>
        <begin position="38"/>
        <end position="48"/>
    </location>
</feature>
<dbReference type="Gene3D" id="4.10.240.10">
    <property type="entry name" value="Zn(2)-C6 fungal-type DNA-binding domain"/>
    <property type="match status" value="1"/>
</dbReference>
<dbReference type="Proteomes" id="UP000637239">
    <property type="component" value="Chromosome 1"/>
</dbReference>
<dbReference type="PROSITE" id="PS50048">
    <property type="entry name" value="ZN2_CY6_FUNGAL_2"/>
    <property type="match status" value="1"/>
</dbReference>
<proteinExistence type="predicted"/>
<dbReference type="InterPro" id="IPR050613">
    <property type="entry name" value="Sec_Metabolite_Reg"/>
</dbReference>
<dbReference type="Pfam" id="PF00172">
    <property type="entry name" value="Zn_clus"/>
    <property type="match status" value="1"/>
</dbReference>
<dbReference type="Pfam" id="PF04082">
    <property type="entry name" value="Fungal_trans"/>
    <property type="match status" value="1"/>
</dbReference>
<evidence type="ECO:0000313" key="9">
    <source>
        <dbReference type="EMBL" id="BCR84479.1"/>
    </source>
</evidence>